<evidence type="ECO:0000259" key="1">
    <source>
        <dbReference type="Pfam" id="PF17921"/>
    </source>
</evidence>
<evidence type="ECO:0000313" key="4">
    <source>
        <dbReference type="WBParaSite" id="nOo.2.0.1.t11057-RA"/>
    </source>
</evidence>
<evidence type="ECO:0000313" key="3">
    <source>
        <dbReference type="Proteomes" id="UP000271087"/>
    </source>
</evidence>
<gene>
    <name evidence="2" type="ORF">NOO_LOCUS11057</name>
</gene>
<dbReference type="OrthoDB" id="5871023at2759"/>
<dbReference type="PANTHER" id="PTHR47331">
    <property type="entry name" value="PHD-TYPE DOMAIN-CONTAINING PROTEIN"/>
    <property type="match status" value="1"/>
</dbReference>
<dbReference type="STRING" id="42157.A0A182ESD8"/>
<dbReference type="AlphaFoldDB" id="A0A182ESD8"/>
<reference evidence="4" key="1">
    <citation type="submission" date="2016-06" db="UniProtKB">
        <authorList>
            <consortium name="WormBaseParasite"/>
        </authorList>
    </citation>
    <scope>IDENTIFICATION</scope>
</reference>
<proteinExistence type="predicted"/>
<accession>A0A182ESD8</accession>
<dbReference type="Proteomes" id="UP000271087">
    <property type="component" value="Unassembled WGS sequence"/>
</dbReference>
<sequence>IRPSRFNKADIATKGYMSPFQLANFEQWWIGPQRLKDDESTWPQWENNIYHEHEKYETKICTATATTKTITFRSFRLIDATRISKWTRLRRTAAWALRFIRYISKRRFIWLKEVPEETDLTSYELAEATKVLIIQAQSKGINDKEINKWNHYYSDTHSLWKFRSRLDNISVGIHPDSLNLIYLPRHNPVTKLLIQHQHEDLCHAGIAHTLSELRRKFWILKGRMEVKGILNKCMACKRWRAKPFKLPVMPTVPETRIIRIRTFEHVGLDYLGPLFIKGESGLIKRWVPLFICFTTRAVHLELVNDLTAESFMHVLRRFRARQGYLKLILSDNAN</sequence>
<dbReference type="SUPFAM" id="SSF53098">
    <property type="entry name" value="Ribonuclease H-like"/>
    <property type="match status" value="1"/>
</dbReference>
<dbReference type="InterPro" id="IPR041588">
    <property type="entry name" value="Integrase_H2C2"/>
</dbReference>
<dbReference type="Gene3D" id="3.30.420.10">
    <property type="entry name" value="Ribonuclease H-like superfamily/Ribonuclease H"/>
    <property type="match status" value="1"/>
</dbReference>
<name>A0A182ESD8_ONCOC</name>
<evidence type="ECO:0000313" key="2">
    <source>
        <dbReference type="EMBL" id="VDM94806.1"/>
    </source>
</evidence>
<dbReference type="Pfam" id="PF17921">
    <property type="entry name" value="Integrase_H2C2"/>
    <property type="match status" value="1"/>
</dbReference>
<dbReference type="EMBL" id="UYRW01007155">
    <property type="protein sequence ID" value="VDM94806.1"/>
    <property type="molecule type" value="Genomic_DNA"/>
</dbReference>
<keyword evidence="3" id="KW-1185">Reference proteome</keyword>
<dbReference type="InterPro" id="IPR036397">
    <property type="entry name" value="RNaseH_sf"/>
</dbReference>
<dbReference type="WBParaSite" id="nOo.2.0.1.t11057-RA">
    <property type="protein sequence ID" value="nOo.2.0.1.t11057-RA"/>
    <property type="gene ID" value="nOo.2.0.1.g11057"/>
</dbReference>
<dbReference type="GO" id="GO:0003676">
    <property type="term" value="F:nucleic acid binding"/>
    <property type="evidence" value="ECO:0007669"/>
    <property type="project" value="InterPro"/>
</dbReference>
<dbReference type="InterPro" id="IPR012337">
    <property type="entry name" value="RNaseH-like_sf"/>
</dbReference>
<dbReference type="Gene3D" id="1.10.340.70">
    <property type="match status" value="1"/>
</dbReference>
<reference evidence="2 3" key="2">
    <citation type="submission" date="2018-08" db="EMBL/GenBank/DDBJ databases">
        <authorList>
            <person name="Laetsch R D."/>
            <person name="Stevens L."/>
            <person name="Kumar S."/>
            <person name="Blaxter L. M."/>
        </authorList>
    </citation>
    <scope>NUCLEOTIDE SEQUENCE [LARGE SCALE GENOMIC DNA]</scope>
</reference>
<organism evidence="4">
    <name type="scientific">Onchocerca ochengi</name>
    <name type="common">Filarial nematode worm</name>
    <dbReference type="NCBI Taxonomy" id="42157"/>
    <lineage>
        <taxon>Eukaryota</taxon>
        <taxon>Metazoa</taxon>
        <taxon>Ecdysozoa</taxon>
        <taxon>Nematoda</taxon>
        <taxon>Chromadorea</taxon>
        <taxon>Rhabditida</taxon>
        <taxon>Spirurina</taxon>
        <taxon>Spiruromorpha</taxon>
        <taxon>Filarioidea</taxon>
        <taxon>Onchocercidae</taxon>
        <taxon>Onchocerca</taxon>
    </lineage>
</organism>
<feature type="domain" description="Integrase zinc-binding" evidence="1">
    <location>
        <begin position="190"/>
        <end position="241"/>
    </location>
</feature>
<protein>
    <submittedName>
        <fullName evidence="4">Integrase_H2C2 domain-containing protein</fullName>
    </submittedName>
</protein>